<dbReference type="GO" id="GO:0005829">
    <property type="term" value="C:cytosol"/>
    <property type="evidence" value="ECO:0007669"/>
    <property type="project" value="TreeGrafter"/>
</dbReference>
<accession>A0AAU9V5F1</accession>
<dbReference type="GO" id="GO:0016787">
    <property type="term" value="F:hydrolase activity"/>
    <property type="evidence" value="ECO:0007669"/>
    <property type="project" value="UniProtKB-KW"/>
</dbReference>
<dbReference type="InterPro" id="IPR011545">
    <property type="entry name" value="DEAD/DEAH_box_helicase_dom"/>
</dbReference>
<evidence type="ECO:0000256" key="4">
    <source>
        <dbReference type="ARBA" id="ARBA00022741"/>
    </source>
</evidence>
<keyword evidence="4 12" id="KW-0547">Nucleotide-binding</keyword>
<evidence type="ECO:0000313" key="18">
    <source>
        <dbReference type="Proteomes" id="UP001153954"/>
    </source>
</evidence>
<dbReference type="PROSITE" id="PS00039">
    <property type="entry name" value="DEAD_ATP_HELICASE"/>
    <property type="match status" value="1"/>
</dbReference>
<dbReference type="Gene3D" id="3.40.50.300">
    <property type="entry name" value="P-loop containing nucleotide triphosphate hydrolases"/>
    <property type="match status" value="2"/>
</dbReference>
<keyword evidence="7 12" id="KW-0067">ATP-binding</keyword>
<evidence type="ECO:0000256" key="5">
    <source>
        <dbReference type="ARBA" id="ARBA00022801"/>
    </source>
</evidence>
<dbReference type="InterPro" id="IPR014001">
    <property type="entry name" value="Helicase_ATP-bd"/>
</dbReference>
<dbReference type="InterPro" id="IPR027417">
    <property type="entry name" value="P-loop_NTPase"/>
</dbReference>
<dbReference type="PROSITE" id="PS51194">
    <property type="entry name" value="HELICASE_CTER"/>
    <property type="match status" value="1"/>
</dbReference>
<feature type="domain" description="DEAD-box RNA helicase Q" evidence="16">
    <location>
        <begin position="37"/>
        <end position="65"/>
    </location>
</feature>
<feature type="domain" description="Helicase ATP-binding" evidence="14">
    <location>
        <begin position="68"/>
        <end position="245"/>
    </location>
</feature>
<dbReference type="EMBL" id="CAKOGL010000028">
    <property type="protein sequence ID" value="CAH2105468.1"/>
    <property type="molecule type" value="Genomic_DNA"/>
</dbReference>
<dbReference type="PROSITE" id="PS51195">
    <property type="entry name" value="Q_MOTIF"/>
    <property type="match status" value="1"/>
</dbReference>
<evidence type="ECO:0000256" key="1">
    <source>
        <dbReference type="ARBA" id="ARBA00004604"/>
    </source>
</evidence>
<evidence type="ECO:0000313" key="17">
    <source>
        <dbReference type="EMBL" id="CAH2105468.1"/>
    </source>
</evidence>
<evidence type="ECO:0000256" key="2">
    <source>
        <dbReference type="ARBA" id="ARBA00010379"/>
    </source>
</evidence>
<dbReference type="CDD" id="cd17959">
    <property type="entry name" value="DEADc_DDX54"/>
    <property type="match status" value="1"/>
</dbReference>
<comment type="caution">
    <text evidence="17">The sequence shown here is derived from an EMBL/GenBank/DDBJ whole genome shotgun (WGS) entry which is preliminary data.</text>
</comment>
<feature type="short sequence motif" description="Q motif" evidence="11">
    <location>
        <begin position="37"/>
        <end position="65"/>
    </location>
</feature>
<dbReference type="GO" id="GO:0003723">
    <property type="term" value="F:RNA binding"/>
    <property type="evidence" value="ECO:0007669"/>
    <property type="project" value="UniProtKB-KW"/>
</dbReference>
<keyword evidence="8" id="KW-0694">RNA-binding</keyword>
<evidence type="ECO:0000256" key="9">
    <source>
        <dbReference type="ARBA" id="ARBA00023242"/>
    </source>
</evidence>
<sequence length="757" mass="84540">MVQPLKDGDDLPGFEAPAKDNSENNSLSIKKQKKNSGGFQSMGLSFPILKGITKRGYKQPTPIQRKTIPIALDNKDVVAMARTGSGKTACFVLPILEKLLSPVNKPLPGKNLRALILSPTRELALQTLRFTRELGKFTGLTSAAILGGESIEQQFGVMTGSSPDIVVATPGRFLHICIEMNLKLDNIKIVVFDEADRLFELGFGEQLQEIVARLPSNRQTLLFSATLPKMLVEFARAGLSDPVLIRLDVDWKLPSTLWLGWIYVRSELKTAALLLLLDRVLTSNTPQAVVFAATKHHVEYLHLILQQAGITSTYAYSGLDPSARKIALGKFMNKKCAVLLVTDVAARGLDLPSLDTVINYNFPAKPKLFVHRVGRSARAGRAGRALSLVSAEDVAHLLDLHLFLGAQLLMPDEVTECGDACPSGVWGSPPAGALELRHQDVLAWEKNHSEIEEAARTSARGWQQYVRWREAASAEANRKAKATAPPARVHPFLAERADRADRAPDLADLIRNYTPKGTILELGGKHDSPMCLAMKAKRRVHGKTIQKTRDNRNQLGEGMEENISKNNDSPKDTVNVAGAKKKKKVPQRDENYIPHFASDQHTEDGMAVNFAAGASSAELELRGDCESGLRTRRAQLRWDRKRKRMVHVDPDGGRKMIRTESGGRVPASFRSGRYDAWRARHAPAHDERDERDDQRPHKPVSEFRPRWVKHNERVAKKKAEASSKEFRDKQQIVKERLRKEKIKQKLKYKMRLKKKKK</sequence>
<evidence type="ECO:0000256" key="13">
    <source>
        <dbReference type="SAM" id="MobiDB-lite"/>
    </source>
</evidence>
<dbReference type="InterPro" id="IPR050079">
    <property type="entry name" value="DEAD_box_RNA_helicase"/>
</dbReference>
<dbReference type="Pfam" id="PF00271">
    <property type="entry name" value="Helicase_C"/>
    <property type="match status" value="1"/>
</dbReference>
<dbReference type="InterPro" id="IPR012541">
    <property type="entry name" value="DBP10_C"/>
</dbReference>
<proteinExistence type="inferred from homology"/>
<name>A0AAU9V5F1_EUPED</name>
<dbReference type="SMART" id="SM01123">
    <property type="entry name" value="DBP10CT"/>
    <property type="match status" value="1"/>
</dbReference>
<dbReference type="AlphaFoldDB" id="A0AAU9V5F1"/>
<dbReference type="Proteomes" id="UP001153954">
    <property type="component" value="Unassembled WGS sequence"/>
</dbReference>
<evidence type="ECO:0000256" key="11">
    <source>
        <dbReference type="PROSITE-ProRule" id="PRU00552"/>
    </source>
</evidence>
<protein>
    <recommendedName>
        <fullName evidence="3">RNA helicase</fullName>
        <ecNumber evidence="3">3.6.4.13</ecNumber>
    </recommendedName>
</protein>
<dbReference type="GO" id="GO:0005730">
    <property type="term" value="C:nucleolus"/>
    <property type="evidence" value="ECO:0007669"/>
    <property type="project" value="UniProtKB-SubCell"/>
</dbReference>
<keyword evidence="9" id="KW-0539">Nucleus</keyword>
<comment type="catalytic activity">
    <reaction evidence="10">
        <text>ATP + H2O = ADP + phosphate + H(+)</text>
        <dbReference type="Rhea" id="RHEA:13065"/>
        <dbReference type="ChEBI" id="CHEBI:15377"/>
        <dbReference type="ChEBI" id="CHEBI:15378"/>
        <dbReference type="ChEBI" id="CHEBI:30616"/>
        <dbReference type="ChEBI" id="CHEBI:43474"/>
        <dbReference type="ChEBI" id="CHEBI:456216"/>
        <dbReference type="EC" id="3.6.4.13"/>
    </reaction>
</comment>
<feature type="region of interest" description="Disordered" evidence="13">
    <location>
        <begin position="680"/>
        <end position="738"/>
    </location>
</feature>
<evidence type="ECO:0000256" key="7">
    <source>
        <dbReference type="ARBA" id="ARBA00022840"/>
    </source>
</evidence>
<comment type="subcellular location">
    <subcellularLocation>
        <location evidence="1">Nucleus</location>
        <location evidence="1">Nucleolus</location>
    </subcellularLocation>
</comment>
<feature type="compositionally biased region" description="Polar residues" evidence="13">
    <location>
        <begin position="23"/>
        <end position="38"/>
    </location>
</feature>
<feature type="domain" description="Helicase C-terminal" evidence="15">
    <location>
        <begin position="276"/>
        <end position="423"/>
    </location>
</feature>
<feature type="region of interest" description="Disordered" evidence="13">
    <location>
        <begin position="554"/>
        <end position="588"/>
    </location>
</feature>
<evidence type="ECO:0000259" key="14">
    <source>
        <dbReference type="PROSITE" id="PS51192"/>
    </source>
</evidence>
<dbReference type="InterPro" id="IPR014014">
    <property type="entry name" value="RNA_helicase_DEAD_Q_motif"/>
</dbReference>
<reference evidence="17" key="1">
    <citation type="submission" date="2022-03" db="EMBL/GenBank/DDBJ databases">
        <authorList>
            <person name="Tunstrom K."/>
        </authorList>
    </citation>
    <scope>NUCLEOTIDE SEQUENCE</scope>
</reference>
<dbReference type="InterPro" id="IPR033517">
    <property type="entry name" value="DDX54/DBP10_DEAD-box_helicase"/>
</dbReference>
<dbReference type="SUPFAM" id="SSF52540">
    <property type="entry name" value="P-loop containing nucleoside triphosphate hydrolases"/>
    <property type="match status" value="2"/>
</dbReference>
<dbReference type="GO" id="GO:0003724">
    <property type="term" value="F:RNA helicase activity"/>
    <property type="evidence" value="ECO:0007669"/>
    <property type="project" value="UniProtKB-EC"/>
</dbReference>
<keyword evidence="5 12" id="KW-0378">Hydrolase</keyword>
<evidence type="ECO:0000256" key="12">
    <source>
        <dbReference type="RuleBase" id="RU000492"/>
    </source>
</evidence>
<evidence type="ECO:0000259" key="15">
    <source>
        <dbReference type="PROSITE" id="PS51194"/>
    </source>
</evidence>
<dbReference type="PROSITE" id="PS51192">
    <property type="entry name" value="HELICASE_ATP_BIND_1"/>
    <property type="match status" value="1"/>
</dbReference>
<comment type="similarity">
    <text evidence="2">Belongs to the DEAD box helicase family. DDX54/DBP10 subfamily.</text>
</comment>
<dbReference type="GO" id="GO:0005524">
    <property type="term" value="F:ATP binding"/>
    <property type="evidence" value="ECO:0007669"/>
    <property type="project" value="UniProtKB-KW"/>
</dbReference>
<dbReference type="EC" id="3.6.4.13" evidence="3"/>
<dbReference type="SMART" id="SM00490">
    <property type="entry name" value="HELICc"/>
    <property type="match status" value="1"/>
</dbReference>
<dbReference type="InterPro" id="IPR001650">
    <property type="entry name" value="Helicase_C-like"/>
</dbReference>
<dbReference type="FunFam" id="3.40.50.300:FF:000865">
    <property type="entry name" value="ATP-dependent RNA helicase DDX54"/>
    <property type="match status" value="1"/>
</dbReference>
<keyword evidence="6 12" id="KW-0347">Helicase</keyword>
<evidence type="ECO:0000256" key="3">
    <source>
        <dbReference type="ARBA" id="ARBA00012552"/>
    </source>
</evidence>
<gene>
    <name evidence="17" type="ORF">EEDITHA_LOCUS19721</name>
</gene>
<evidence type="ECO:0000256" key="8">
    <source>
        <dbReference type="ARBA" id="ARBA00022884"/>
    </source>
</evidence>
<dbReference type="InterPro" id="IPR000629">
    <property type="entry name" value="RNA-helicase_DEAD-box_CS"/>
</dbReference>
<feature type="region of interest" description="Disordered" evidence="13">
    <location>
        <begin position="1"/>
        <end position="38"/>
    </location>
</feature>
<evidence type="ECO:0000259" key="16">
    <source>
        <dbReference type="PROSITE" id="PS51195"/>
    </source>
</evidence>
<dbReference type="CDD" id="cd18787">
    <property type="entry name" value="SF2_C_DEAD"/>
    <property type="match status" value="1"/>
</dbReference>
<evidence type="ECO:0000256" key="6">
    <source>
        <dbReference type="ARBA" id="ARBA00022806"/>
    </source>
</evidence>
<dbReference type="PANTHER" id="PTHR47959:SF8">
    <property type="entry name" value="RNA HELICASE"/>
    <property type="match status" value="1"/>
</dbReference>
<dbReference type="PANTHER" id="PTHR47959">
    <property type="entry name" value="ATP-DEPENDENT RNA HELICASE RHLE-RELATED"/>
    <property type="match status" value="1"/>
</dbReference>
<dbReference type="Pfam" id="PF08147">
    <property type="entry name" value="DBP10CT"/>
    <property type="match status" value="1"/>
</dbReference>
<dbReference type="Pfam" id="PF00270">
    <property type="entry name" value="DEAD"/>
    <property type="match status" value="1"/>
</dbReference>
<dbReference type="SMART" id="SM00487">
    <property type="entry name" value="DEXDc"/>
    <property type="match status" value="1"/>
</dbReference>
<organism evidence="17 18">
    <name type="scientific">Euphydryas editha</name>
    <name type="common">Edith's checkerspot</name>
    <dbReference type="NCBI Taxonomy" id="104508"/>
    <lineage>
        <taxon>Eukaryota</taxon>
        <taxon>Metazoa</taxon>
        <taxon>Ecdysozoa</taxon>
        <taxon>Arthropoda</taxon>
        <taxon>Hexapoda</taxon>
        <taxon>Insecta</taxon>
        <taxon>Pterygota</taxon>
        <taxon>Neoptera</taxon>
        <taxon>Endopterygota</taxon>
        <taxon>Lepidoptera</taxon>
        <taxon>Glossata</taxon>
        <taxon>Ditrysia</taxon>
        <taxon>Papilionoidea</taxon>
        <taxon>Nymphalidae</taxon>
        <taxon>Nymphalinae</taxon>
        <taxon>Euphydryas</taxon>
    </lineage>
</organism>
<evidence type="ECO:0000256" key="10">
    <source>
        <dbReference type="ARBA" id="ARBA00047984"/>
    </source>
</evidence>
<keyword evidence="18" id="KW-1185">Reference proteome</keyword>
<dbReference type="GO" id="GO:0010468">
    <property type="term" value="P:regulation of gene expression"/>
    <property type="evidence" value="ECO:0007669"/>
    <property type="project" value="UniProtKB-ARBA"/>
</dbReference>